<name>A0ABP9QJ74_9PSEU</name>
<evidence type="ECO:0000313" key="3">
    <source>
        <dbReference type="Proteomes" id="UP001428817"/>
    </source>
</evidence>
<dbReference type="RefSeq" id="WP_185060901.1">
    <property type="nucleotide sequence ID" value="NZ_BAABJP010000029.1"/>
</dbReference>
<sequence length="327" mass="38136">MSYGHDRFHQRTDNPYWNESAWFSFMIPERNLHGMLYMYYRPNMKLAAAGPFIWDRSGEQIYDCLYYGFDPMLSMPDNVEMFDVSLPNSYTVRTIEPDRSFQFTYKSGRCELDMTFATVLEPHIKAETVKDEEQLRGWWSQVDVGHYDQLGRMRGSFVVDGERYDVDCYSMRDRSWGPRKLLPVRLCYPWAAAADDHSFLAPSVSQTPLETDPVLDTVERVMAGSGWYMRDGIKSNLVDGTLRTIERGPDGRPLRQVIEAVDELGRDLRATGQTRNLLKLSVYGNWFDWYSLAEWEFDGIRAYGEIEDYHPFDIYRRMQVTLGNAVA</sequence>
<accession>A0ABP9QJ74</accession>
<dbReference type="InterPro" id="IPR055493">
    <property type="entry name" value="DUF7065"/>
</dbReference>
<keyword evidence="3" id="KW-1185">Reference proteome</keyword>
<dbReference type="Pfam" id="PF23213">
    <property type="entry name" value="DUF7065"/>
    <property type="match status" value="1"/>
</dbReference>
<reference evidence="3" key="1">
    <citation type="journal article" date="2019" name="Int. J. Syst. Evol. Microbiol.">
        <title>The Global Catalogue of Microorganisms (GCM) 10K type strain sequencing project: providing services to taxonomists for standard genome sequencing and annotation.</title>
        <authorList>
            <consortium name="The Broad Institute Genomics Platform"/>
            <consortium name="The Broad Institute Genome Sequencing Center for Infectious Disease"/>
            <person name="Wu L."/>
            <person name="Ma J."/>
        </authorList>
    </citation>
    <scope>NUCLEOTIDE SEQUENCE [LARGE SCALE GENOMIC DNA]</scope>
    <source>
        <strain evidence="3">JCM 18303</strain>
    </source>
</reference>
<protein>
    <recommendedName>
        <fullName evidence="1">DUF7065 domain-containing protein</fullName>
    </recommendedName>
</protein>
<dbReference type="SUPFAM" id="SSF159245">
    <property type="entry name" value="AttH-like"/>
    <property type="match status" value="1"/>
</dbReference>
<comment type="caution">
    <text evidence="2">The sequence shown here is derived from an EMBL/GenBank/DDBJ whole genome shotgun (WGS) entry which is preliminary data.</text>
</comment>
<feature type="domain" description="DUF7065" evidence="1">
    <location>
        <begin position="140"/>
        <end position="179"/>
    </location>
</feature>
<evidence type="ECO:0000313" key="2">
    <source>
        <dbReference type="EMBL" id="GAA5162866.1"/>
    </source>
</evidence>
<dbReference type="EMBL" id="BAABJP010000029">
    <property type="protein sequence ID" value="GAA5162866.1"/>
    <property type="molecule type" value="Genomic_DNA"/>
</dbReference>
<proteinExistence type="predicted"/>
<organism evidence="2 3">
    <name type="scientific">Pseudonocardia eucalypti</name>
    <dbReference type="NCBI Taxonomy" id="648755"/>
    <lineage>
        <taxon>Bacteria</taxon>
        <taxon>Bacillati</taxon>
        <taxon>Actinomycetota</taxon>
        <taxon>Actinomycetes</taxon>
        <taxon>Pseudonocardiales</taxon>
        <taxon>Pseudonocardiaceae</taxon>
        <taxon>Pseudonocardia</taxon>
    </lineage>
</organism>
<evidence type="ECO:0000259" key="1">
    <source>
        <dbReference type="Pfam" id="PF23213"/>
    </source>
</evidence>
<gene>
    <name evidence="2" type="ORF">GCM10023321_48880</name>
</gene>
<dbReference type="Proteomes" id="UP001428817">
    <property type="component" value="Unassembled WGS sequence"/>
</dbReference>